<proteinExistence type="predicted"/>
<name>A0A9J7LNQ9_BRAFL</name>
<feature type="region of interest" description="Disordered" evidence="7">
    <location>
        <begin position="1"/>
        <end position="21"/>
    </location>
</feature>
<dbReference type="InterPro" id="IPR020837">
    <property type="entry name" value="Fibrinogen_CS"/>
</dbReference>
<evidence type="ECO:0000256" key="4">
    <source>
        <dbReference type="ARBA" id="ARBA00023054"/>
    </source>
</evidence>
<dbReference type="PROSITE" id="PS51406">
    <property type="entry name" value="FIBRINOGEN_C_2"/>
    <property type="match status" value="1"/>
</dbReference>
<dbReference type="Proteomes" id="UP000001554">
    <property type="component" value="Chromosome 8"/>
</dbReference>
<evidence type="ECO:0000313" key="9">
    <source>
        <dbReference type="Proteomes" id="UP000001554"/>
    </source>
</evidence>
<dbReference type="SMART" id="SM00186">
    <property type="entry name" value="FBG"/>
    <property type="match status" value="1"/>
</dbReference>
<evidence type="ECO:0000256" key="5">
    <source>
        <dbReference type="ARBA" id="ARBA00023157"/>
    </source>
</evidence>
<evidence type="ECO:0000256" key="2">
    <source>
        <dbReference type="ARBA" id="ARBA00022525"/>
    </source>
</evidence>
<dbReference type="RefSeq" id="XP_035685124.1">
    <property type="nucleotide sequence ID" value="XM_035829231.1"/>
</dbReference>
<dbReference type="SUPFAM" id="SSF56496">
    <property type="entry name" value="Fibrinogen C-terminal domain-like"/>
    <property type="match status" value="1"/>
</dbReference>
<dbReference type="InterPro" id="IPR014716">
    <property type="entry name" value="Fibrinogen_a/b/g_C_1"/>
</dbReference>
<keyword evidence="9" id="KW-1185">Reference proteome</keyword>
<keyword evidence="2" id="KW-0964">Secreted</keyword>
<evidence type="ECO:0000256" key="1">
    <source>
        <dbReference type="ARBA" id="ARBA00004613"/>
    </source>
</evidence>
<dbReference type="PANTHER" id="PTHR47221">
    <property type="entry name" value="FIBRINOGEN ALPHA CHAIN"/>
    <property type="match status" value="1"/>
</dbReference>
<dbReference type="AlphaFoldDB" id="A0A9J7LNQ9"/>
<dbReference type="OMA" id="MARENCA"/>
<evidence type="ECO:0000256" key="6">
    <source>
        <dbReference type="ARBA" id="ARBA00023180"/>
    </source>
</evidence>
<feature type="domain" description="Fibrinogen C-terminal" evidence="8">
    <location>
        <begin position="1"/>
        <end position="82"/>
    </location>
</feature>
<dbReference type="GO" id="GO:0005576">
    <property type="term" value="C:extracellular region"/>
    <property type="evidence" value="ECO:0007669"/>
    <property type="project" value="UniProtKB-SubCell"/>
</dbReference>
<dbReference type="OrthoDB" id="6146709at2759"/>
<dbReference type="Gene3D" id="3.90.215.10">
    <property type="entry name" value="Gamma Fibrinogen, chain A, domain 1"/>
    <property type="match status" value="1"/>
</dbReference>
<dbReference type="PROSITE" id="PS00514">
    <property type="entry name" value="FIBRINOGEN_C_1"/>
    <property type="match status" value="1"/>
</dbReference>
<keyword evidence="3" id="KW-0732">Signal</keyword>
<dbReference type="GeneID" id="118421732"/>
<keyword evidence="5" id="KW-1015">Disulfide bond</keyword>
<reference evidence="9" key="1">
    <citation type="journal article" date="2020" name="Nat. Ecol. Evol.">
        <title>Deeply conserved synteny resolves early events in vertebrate evolution.</title>
        <authorList>
            <person name="Simakov O."/>
            <person name="Marletaz F."/>
            <person name="Yue J.X."/>
            <person name="O'Connell B."/>
            <person name="Jenkins J."/>
            <person name="Brandt A."/>
            <person name="Calef R."/>
            <person name="Tung C.H."/>
            <person name="Huang T.K."/>
            <person name="Schmutz J."/>
            <person name="Satoh N."/>
            <person name="Yu J.K."/>
            <person name="Putnam N.H."/>
            <person name="Green R.E."/>
            <person name="Rokhsar D.S."/>
        </authorList>
    </citation>
    <scope>NUCLEOTIDE SEQUENCE [LARGE SCALE GENOMIC DNA]</scope>
    <source>
        <strain evidence="9">S238N-H82</strain>
    </source>
</reference>
<reference evidence="10" key="2">
    <citation type="submission" date="2025-08" db="UniProtKB">
        <authorList>
            <consortium name="RefSeq"/>
        </authorList>
    </citation>
    <scope>IDENTIFICATION</scope>
    <source>
        <strain evidence="10">S238N-H82</strain>
        <tissue evidence="10">Testes</tissue>
    </source>
</reference>
<dbReference type="PANTHER" id="PTHR47221:SF6">
    <property type="entry name" value="FIBRINOGEN ALPHA CHAIN"/>
    <property type="match status" value="1"/>
</dbReference>
<dbReference type="InterPro" id="IPR037579">
    <property type="entry name" value="FIB_ANG-like"/>
</dbReference>
<feature type="compositionally biased region" description="Basic and acidic residues" evidence="7">
    <location>
        <begin position="1"/>
        <end position="20"/>
    </location>
</feature>
<accession>A0A9J7LNQ9</accession>
<evidence type="ECO:0000256" key="7">
    <source>
        <dbReference type="SAM" id="MobiDB-lite"/>
    </source>
</evidence>
<gene>
    <name evidence="10" type="primary">LOC118421732</name>
</gene>
<dbReference type="InterPro" id="IPR036056">
    <property type="entry name" value="Fibrinogen-like_C"/>
</dbReference>
<protein>
    <submittedName>
        <fullName evidence="10">Fibrinogen-like protein 1</fullName>
    </submittedName>
</protein>
<comment type="subcellular location">
    <subcellularLocation>
        <location evidence="1">Secreted</location>
    </subcellularLocation>
</comment>
<organism evidence="9 10">
    <name type="scientific">Branchiostoma floridae</name>
    <name type="common">Florida lancelet</name>
    <name type="synonym">Amphioxus</name>
    <dbReference type="NCBI Taxonomy" id="7739"/>
    <lineage>
        <taxon>Eukaryota</taxon>
        <taxon>Metazoa</taxon>
        <taxon>Chordata</taxon>
        <taxon>Cephalochordata</taxon>
        <taxon>Leptocardii</taxon>
        <taxon>Amphioxiformes</taxon>
        <taxon>Branchiostomatidae</taxon>
        <taxon>Branchiostoma</taxon>
    </lineage>
</organism>
<dbReference type="InterPro" id="IPR002181">
    <property type="entry name" value="Fibrinogen_a/b/g_C_dom"/>
</dbReference>
<keyword evidence="6" id="KW-0325">Glycoprotein</keyword>
<keyword evidence="4" id="KW-0175">Coiled coil</keyword>
<evidence type="ECO:0000259" key="8">
    <source>
        <dbReference type="PROSITE" id="PS51406"/>
    </source>
</evidence>
<evidence type="ECO:0000256" key="3">
    <source>
        <dbReference type="ARBA" id="ARBA00022729"/>
    </source>
</evidence>
<dbReference type="Pfam" id="PF00147">
    <property type="entry name" value="Fibrinogen_C"/>
    <property type="match status" value="1"/>
</dbReference>
<dbReference type="KEGG" id="bfo:118421732"/>
<sequence length="83" mass="9763">MVYHDGQRFSTRDRDNDRSGGHCAEQCSSGWWFNNCHFSNLNGVYHQGGPYNHTFRTGIEWYHWKGKSYSLKGVEMKVRPSDF</sequence>
<evidence type="ECO:0000313" key="10">
    <source>
        <dbReference type="RefSeq" id="XP_035685124.1"/>
    </source>
</evidence>